<dbReference type="PANTHER" id="PTHR38075:SF1">
    <property type="entry name" value="DUF4139 DOMAIN-CONTAINING PROTEIN"/>
    <property type="match status" value="1"/>
</dbReference>
<protein>
    <submittedName>
        <fullName evidence="2">DUF4139 domain-containing protein</fullName>
    </submittedName>
</protein>
<evidence type="ECO:0000259" key="1">
    <source>
        <dbReference type="Pfam" id="PF13598"/>
    </source>
</evidence>
<gene>
    <name evidence="2" type="ORF">G4Y79_22650</name>
</gene>
<dbReference type="Pfam" id="PF13598">
    <property type="entry name" value="DUF4139"/>
    <property type="match status" value="1"/>
</dbReference>
<name>A0A7S8IED0_9CHLR</name>
<dbReference type="KEGG" id="pmet:G4Y79_22650"/>
<accession>A0A7S8IED0</accession>
<sequence length="496" mass="55382">MRQLSMRLPIRQFILTLVLVALVGVFGVSAQDDTPTDAPSDGVSVTVYNQGSALVQDRRTLSLPEGTSMINFTDVAAAIDATSVSFNSLTDPDGTVVLEQNYVYDLVNSEALLQRYLDETIVLTTEDGAVFTGQLLSGRSGEVILRNDAGEVTVISLGNVRDIQFPELPEGLITRPTLRWLVNSATGGDQQVELTYLTGGMSWTADYIVLLAQDESSIDLNGWVTLNNNSGTAYRDALLKLVAGDVNRIQPEVLERQTMEMAYAEAAPMADESVAQREFYEYQLYEINRPVTIGMNETKQVEFVTGADVPANTFYVYDSSPYFYGYSYFISDQYYGQTGITDVQNFIEFTTDEEGGLGADLPAGRVRVYQEDTDGAALLIGENNIDHTAEGEMVEFYLGNAFDLVGERTQVDFQIVSNSVVQETYEIKLRNRKDDETVEIRVPEHLFRWSNWEILDATAEYEKLNASTIEFRPQVAPGEEVTIRYTVRYTWPESQR</sequence>
<dbReference type="EMBL" id="CP062983">
    <property type="protein sequence ID" value="QPC82452.1"/>
    <property type="molecule type" value="Genomic_DNA"/>
</dbReference>
<feature type="domain" description="DUF4139" evidence="1">
    <location>
        <begin position="192"/>
        <end position="493"/>
    </location>
</feature>
<evidence type="ECO:0000313" key="3">
    <source>
        <dbReference type="Proteomes" id="UP000594468"/>
    </source>
</evidence>
<reference evidence="2 3" key="1">
    <citation type="submission" date="2020-02" db="EMBL/GenBank/DDBJ databases">
        <authorList>
            <person name="Zheng R.K."/>
            <person name="Sun C.M."/>
        </authorList>
    </citation>
    <scope>NUCLEOTIDE SEQUENCE [LARGE SCALE GENOMIC DNA]</scope>
    <source>
        <strain evidence="3">rifampicinis</strain>
    </source>
</reference>
<dbReference type="PANTHER" id="PTHR38075">
    <property type="entry name" value="DUF4139 DOMAIN-CONTAINING PROTEIN"/>
    <property type="match status" value="1"/>
</dbReference>
<dbReference type="InterPro" id="IPR037291">
    <property type="entry name" value="DUF4139"/>
</dbReference>
<evidence type="ECO:0000313" key="2">
    <source>
        <dbReference type="EMBL" id="QPC82452.1"/>
    </source>
</evidence>
<dbReference type="RefSeq" id="WP_195170521.1">
    <property type="nucleotide sequence ID" value="NZ_CP062983.1"/>
</dbReference>
<organism evidence="2 3">
    <name type="scientific">Phototrophicus methaneseepsis</name>
    <dbReference type="NCBI Taxonomy" id="2710758"/>
    <lineage>
        <taxon>Bacteria</taxon>
        <taxon>Bacillati</taxon>
        <taxon>Chloroflexota</taxon>
        <taxon>Candidatus Thermofontia</taxon>
        <taxon>Phototrophicales</taxon>
        <taxon>Phototrophicaceae</taxon>
        <taxon>Phototrophicus</taxon>
    </lineage>
</organism>
<proteinExistence type="predicted"/>
<keyword evidence="3" id="KW-1185">Reference proteome</keyword>
<dbReference type="AlphaFoldDB" id="A0A7S8IED0"/>
<dbReference type="Proteomes" id="UP000594468">
    <property type="component" value="Chromosome"/>
</dbReference>